<feature type="compositionally biased region" description="Low complexity" evidence="1">
    <location>
        <begin position="529"/>
        <end position="548"/>
    </location>
</feature>
<feature type="region of interest" description="Disordered" evidence="1">
    <location>
        <begin position="440"/>
        <end position="563"/>
    </location>
</feature>
<feature type="compositionally biased region" description="Polar residues" evidence="1">
    <location>
        <begin position="21"/>
        <end position="30"/>
    </location>
</feature>
<comment type="caution">
    <text evidence="2">The sequence shown here is derived from an EMBL/GenBank/DDBJ whole genome shotgun (WGS) entry which is preliminary data.</text>
</comment>
<protein>
    <submittedName>
        <fullName evidence="2">Uncharacterized protein</fullName>
    </submittedName>
</protein>
<dbReference type="Proteomes" id="UP000092321">
    <property type="component" value="Unassembled WGS sequence"/>
</dbReference>
<evidence type="ECO:0000313" key="2">
    <source>
        <dbReference type="EMBL" id="OBA26895.1"/>
    </source>
</evidence>
<evidence type="ECO:0000256" key="1">
    <source>
        <dbReference type="SAM" id="MobiDB-lite"/>
    </source>
</evidence>
<dbReference type="EMBL" id="LXPE01000012">
    <property type="protein sequence ID" value="OBA26895.1"/>
    <property type="molecule type" value="Genomic_DNA"/>
</dbReference>
<gene>
    <name evidence="2" type="ORF">HANVADRAFT_2266</name>
</gene>
<sequence>MLRVNNSVNRLNLHNNSNSNTAETTPLVNQKDMSLGTVAYKRPDTFDVSSSSSNKKNFSLFQQQSVESDLLFPFNSPITKDALVYDKKRSVDTINSSYSSSTTFSPHMIMSAIPLSHVSSGNSIMSTNSKLSKNIKRQQIQQKLKETRERQQMKLVRERQERESFNLNNHVVDPQDEIFENQIFYYGDSQDQKSTKTINNNNNNNNNNIPSRSKLRNASLSLDQIDDETEELEIGLHENQQDKLYDLMSMTSQVTQEFGSYMSNVTQEIPASFQSQVTLEYPPSYKSSMSQEQFGTERANNAPLYKSSNNTSNSNNNYTAFNNSTNMINGNTAFRANALLVLKQEQAFSKRLSSVLSTTLQNESNHSPMHPPTYRDLMKENPSSKVTTNNETLHGILEAENYLFDQSEIKLMNNKGNPRLSIIDDIDNCYSSSSDEEFQLPLKSETSIESNLSSTRSGKNKSNKDKSGRSASSNTSSTKNNRKSSLTGFIGGLMQVKDKNSKKKTSSNIKLMKKNKSKKKQNLKERKNSSTISSKSSATSRTTSITSSNDDDDDDDNEHANIKGNERSDEWLLTQFLVDEYSVHGRNYMKEEHHNEQRINNNHKNDNEFRRLREDMFESSSDEEDFYSYK</sequence>
<organism evidence="2 3">
    <name type="scientific">Hanseniaspora valbyensis NRRL Y-1626</name>
    <dbReference type="NCBI Taxonomy" id="766949"/>
    <lineage>
        <taxon>Eukaryota</taxon>
        <taxon>Fungi</taxon>
        <taxon>Dikarya</taxon>
        <taxon>Ascomycota</taxon>
        <taxon>Saccharomycotina</taxon>
        <taxon>Saccharomycetes</taxon>
        <taxon>Saccharomycodales</taxon>
        <taxon>Saccharomycodaceae</taxon>
        <taxon>Hanseniaspora</taxon>
    </lineage>
</organism>
<accession>A0A1B7TE12</accession>
<name>A0A1B7TE12_9ASCO</name>
<reference evidence="3" key="1">
    <citation type="journal article" date="2016" name="Proc. Natl. Acad. Sci. U.S.A.">
        <title>Comparative genomics of biotechnologically important yeasts.</title>
        <authorList>
            <person name="Riley R."/>
            <person name="Haridas S."/>
            <person name="Wolfe K.H."/>
            <person name="Lopes M.R."/>
            <person name="Hittinger C.T."/>
            <person name="Goeker M."/>
            <person name="Salamov A.A."/>
            <person name="Wisecaver J.H."/>
            <person name="Long T.M."/>
            <person name="Calvey C.H."/>
            <person name="Aerts A.L."/>
            <person name="Barry K.W."/>
            <person name="Choi C."/>
            <person name="Clum A."/>
            <person name="Coughlan A.Y."/>
            <person name="Deshpande S."/>
            <person name="Douglass A.P."/>
            <person name="Hanson S.J."/>
            <person name="Klenk H.-P."/>
            <person name="LaButti K.M."/>
            <person name="Lapidus A."/>
            <person name="Lindquist E.A."/>
            <person name="Lipzen A.M."/>
            <person name="Meier-Kolthoff J.P."/>
            <person name="Ohm R.A."/>
            <person name="Otillar R.P."/>
            <person name="Pangilinan J.L."/>
            <person name="Peng Y."/>
            <person name="Rokas A."/>
            <person name="Rosa C.A."/>
            <person name="Scheuner C."/>
            <person name="Sibirny A.A."/>
            <person name="Slot J.C."/>
            <person name="Stielow J.B."/>
            <person name="Sun H."/>
            <person name="Kurtzman C.P."/>
            <person name="Blackwell M."/>
            <person name="Grigoriev I.V."/>
            <person name="Jeffries T.W."/>
        </authorList>
    </citation>
    <scope>NUCLEOTIDE SEQUENCE [LARGE SCALE GENOMIC DNA]</scope>
    <source>
        <strain evidence="3">NRRL Y-1626</strain>
    </source>
</reference>
<proteinExistence type="predicted"/>
<feature type="compositionally biased region" description="Low complexity" evidence="1">
    <location>
        <begin position="469"/>
        <end position="485"/>
    </location>
</feature>
<feature type="region of interest" description="Disordered" evidence="1">
    <location>
        <begin position="1"/>
        <end position="30"/>
    </location>
</feature>
<keyword evidence="3" id="KW-1185">Reference proteome</keyword>
<dbReference type="AlphaFoldDB" id="A0A1B7TE12"/>
<feature type="region of interest" description="Disordered" evidence="1">
    <location>
        <begin position="191"/>
        <end position="212"/>
    </location>
</feature>
<evidence type="ECO:0000313" key="3">
    <source>
        <dbReference type="Proteomes" id="UP000092321"/>
    </source>
</evidence>
<feature type="compositionally biased region" description="Low complexity" evidence="1">
    <location>
        <begin position="199"/>
        <end position="208"/>
    </location>
</feature>
<feature type="compositionally biased region" description="Polar residues" evidence="1">
    <location>
        <begin position="444"/>
        <end position="455"/>
    </location>
</feature>
<feature type="compositionally biased region" description="Basic residues" evidence="1">
    <location>
        <begin position="500"/>
        <end position="521"/>
    </location>
</feature>
<feature type="compositionally biased region" description="Low complexity" evidence="1">
    <location>
        <begin position="1"/>
        <end position="20"/>
    </location>
</feature>